<dbReference type="SMART" id="SM00945">
    <property type="entry name" value="ProQ"/>
    <property type="match status" value="1"/>
</dbReference>
<dbReference type="InterPro" id="IPR016103">
    <property type="entry name" value="ProQ/FinO"/>
</dbReference>
<dbReference type="AlphaFoldDB" id="A0A377R012"/>
<dbReference type="GO" id="GO:0003723">
    <property type="term" value="F:RNA binding"/>
    <property type="evidence" value="ECO:0007669"/>
    <property type="project" value="UniProtKB-KW"/>
</dbReference>
<dbReference type="Gene3D" id="1.10.1710.10">
    <property type="entry name" value="ProQ/FinO domain"/>
    <property type="match status" value="1"/>
</dbReference>
<feature type="compositionally biased region" description="Low complexity" evidence="2">
    <location>
        <begin position="117"/>
        <end position="128"/>
    </location>
</feature>
<feature type="region of interest" description="Disordered" evidence="2">
    <location>
        <begin position="117"/>
        <end position="150"/>
    </location>
</feature>
<accession>A0A377R012</accession>
<evidence type="ECO:0000313" key="5">
    <source>
        <dbReference type="Proteomes" id="UP000254293"/>
    </source>
</evidence>
<organism evidence="4 5">
    <name type="scientific">Kingella potus</name>
    <dbReference type="NCBI Taxonomy" id="265175"/>
    <lineage>
        <taxon>Bacteria</taxon>
        <taxon>Pseudomonadati</taxon>
        <taxon>Pseudomonadota</taxon>
        <taxon>Betaproteobacteria</taxon>
        <taxon>Neisseriales</taxon>
        <taxon>Neisseriaceae</taxon>
        <taxon>Kingella</taxon>
    </lineage>
</organism>
<keyword evidence="1" id="KW-0694">RNA-binding</keyword>
<name>A0A377R012_9NEIS</name>
<proteinExistence type="predicted"/>
<evidence type="ECO:0000256" key="2">
    <source>
        <dbReference type="SAM" id="MobiDB-lite"/>
    </source>
</evidence>
<dbReference type="InterPro" id="IPR036442">
    <property type="entry name" value="ProQ/FinO_sf"/>
</dbReference>
<dbReference type="Pfam" id="PF04352">
    <property type="entry name" value="ProQ"/>
    <property type="match status" value="1"/>
</dbReference>
<evidence type="ECO:0000313" key="4">
    <source>
        <dbReference type="EMBL" id="STR01014.1"/>
    </source>
</evidence>
<dbReference type="SUPFAM" id="SSF48657">
    <property type="entry name" value="FinO-like"/>
    <property type="match status" value="1"/>
</dbReference>
<dbReference type="EMBL" id="UGJJ01000001">
    <property type="protein sequence ID" value="STR01014.1"/>
    <property type="molecule type" value="Genomic_DNA"/>
</dbReference>
<gene>
    <name evidence="4" type="ORF">NCTC13336_01241</name>
</gene>
<dbReference type="RefSeq" id="WP_115308202.1">
    <property type="nucleotide sequence ID" value="NZ_CP091516.1"/>
</dbReference>
<reference evidence="4 5" key="1">
    <citation type="submission" date="2018-06" db="EMBL/GenBank/DDBJ databases">
        <authorList>
            <consortium name="Pathogen Informatics"/>
            <person name="Doyle S."/>
        </authorList>
    </citation>
    <scope>NUCLEOTIDE SEQUENCE [LARGE SCALE GENOMIC DNA]</scope>
    <source>
        <strain evidence="4 5">NCTC13336</strain>
    </source>
</reference>
<evidence type="ECO:0000259" key="3">
    <source>
        <dbReference type="SMART" id="SM00945"/>
    </source>
</evidence>
<dbReference type="OrthoDB" id="9180746at2"/>
<sequence length="150" mass="16282">MTKETALGAALASAVKSMSKTKQTDMITDYIYGKYIVFKHFKPLALGIDQDLAADLPQFDSALVMRALSNHCRRPRYLKSLVRGGKRYDLNNRVKGEVSAEEQAVAAQNPIMKAMLEKQAAAAAQPDAEAAETNPARTQEAEPASDPAAE</sequence>
<evidence type="ECO:0000256" key="1">
    <source>
        <dbReference type="ARBA" id="ARBA00022884"/>
    </source>
</evidence>
<dbReference type="Proteomes" id="UP000254293">
    <property type="component" value="Unassembled WGS sequence"/>
</dbReference>
<protein>
    <submittedName>
        <fullName evidence="4">ProP expression regulator</fullName>
    </submittedName>
</protein>
<feature type="domain" description="ProQ/FinO" evidence="3">
    <location>
        <begin position="19"/>
        <end position="128"/>
    </location>
</feature>
<keyword evidence="5" id="KW-1185">Reference proteome</keyword>